<sequence>MANYHTDYKALPIWKSSLELVQAVYKLLSILPSPEEFHLSALIKKTVVQVPAHIAKGSKKAGNDQEFIQYLDQANSYLYALKAQLSILSDLGLKTPRRIIDNHIKPLRLQIFITKRMMEKTRFDDIS</sequence>
<name>A0A4S3M0A1_9FLAO</name>
<dbReference type="Gene3D" id="1.20.1440.60">
    <property type="entry name" value="23S rRNA-intervening sequence"/>
    <property type="match status" value="1"/>
</dbReference>
<comment type="caution">
    <text evidence="1">The sequence shown here is derived from an EMBL/GenBank/DDBJ whole genome shotgun (WGS) entry which is preliminary data.</text>
</comment>
<evidence type="ECO:0000313" key="1">
    <source>
        <dbReference type="EMBL" id="THD67761.1"/>
    </source>
</evidence>
<dbReference type="Proteomes" id="UP000305939">
    <property type="component" value="Unassembled WGS sequence"/>
</dbReference>
<reference evidence="1 2" key="1">
    <citation type="submission" date="2019-04" db="EMBL/GenBank/DDBJ databases">
        <title>Draft genome sequence of Robertkochia marina CC-AMO-30D.</title>
        <authorList>
            <person name="Hameed A."/>
            <person name="Lin S.-Y."/>
            <person name="Shahina M."/>
            <person name="Lai W.-A."/>
            <person name="Young C.-C."/>
        </authorList>
    </citation>
    <scope>NUCLEOTIDE SEQUENCE [LARGE SCALE GENOMIC DNA]</scope>
    <source>
        <strain evidence="1 2">CC-AMO-30D</strain>
    </source>
</reference>
<dbReference type="AlphaFoldDB" id="A0A4S3M0A1"/>
<accession>A0A4S3M0A1</accession>
<protein>
    <submittedName>
        <fullName evidence="1">Four helix bundle protein</fullName>
    </submittedName>
</protein>
<dbReference type="EMBL" id="SSMC01000002">
    <property type="protein sequence ID" value="THD67761.1"/>
    <property type="molecule type" value="Genomic_DNA"/>
</dbReference>
<organism evidence="1 2">
    <name type="scientific">Robertkochia marina</name>
    <dbReference type="NCBI Taxonomy" id="1227945"/>
    <lineage>
        <taxon>Bacteria</taxon>
        <taxon>Pseudomonadati</taxon>
        <taxon>Bacteroidota</taxon>
        <taxon>Flavobacteriia</taxon>
        <taxon>Flavobacteriales</taxon>
        <taxon>Flavobacteriaceae</taxon>
        <taxon>Robertkochia</taxon>
    </lineage>
</organism>
<dbReference type="NCBIfam" id="TIGR02436">
    <property type="entry name" value="four helix bundle protein"/>
    <property type="match status" value="1"/>
</dbReference>
<gene>
    <name evidence="1" type="ORF">E7Z59_08915</name>
</gene>
<evidence type="ECO:0000313" key="2">
    <source>
        <dbReference type="Proteomes" id="UP000305939"/>
    </source>
</evidence>
<dbReference type="OrthoDB" id="9811959at2"/>
<dbReference type="InterPro" id="IPR012657">
    <property type="entry name" value="23S_rRNA-intervening_sequence"/>
</dbReference>
<dbReference type="SUPFAM" id="SSF158446">
    <property type="entry name" value="IVS-encoded protein-like"/>
    <property type="match status" value="1"/>
</dbReference>
<keyword evidence="2" id="KW-1185">Reference proteome</keyword>
<dbReference type="InterPro" id="IPR036583">
    <property type="entry name" value="23S_rRNA_IVS_sf"/>
</dbReference>
<dbReference type="Pfam" id="PF05635">
    <property type="entry name" value="23S_rRNA_IVP"/>
    <property type="match status" value="1"/>
</dbReference>
<proteinExistence type="predicted"/>
<dbReference type="RefSeq" id="WP_136335966.1">
    <property type="nucleotide sequence ID" value="NZ_QXMP01000021.1"/>
</dbReference>